<name>A0ABC8TNN1_9AQUA</name>
<organism evidence="5 6">
    <name type="scientific">Ilex paraguariensis</name>
    <name type="common">yerba mate</name>
    <dbReference type="NCBI Taxonomy" id="185542"/>
    <lineage>
        <taxon>Eukaryota</taxon>
        <taxon>Viridiplantae</taxon>
        <taxon>Streptophyta</taxon>
        <taxon>Embryophyta</taxon>
        <taxon>Tracheophyta</taxon>
        <taxon>Spermatophyta</taxon>
        <taxon>Magnoliopsida</taxon>
        <taxon>eudicotyledons</taxon>
        <taxon>Gunneridae</taxon>
        <taxon>Pentapetalae</taxon>
        <taxon>asterids</taxon>
        <taxon>campanulids</taxon>
        <taxon>Aquifoliales</taxon>
        <taxon>Aquifoliaceae</taxon>
        <taxon>Ilex</taxon>
    </lineage>
</organism>
<dbReference type="InterPro" id="IPR012972">
    <property type="entry name" value="NLE"/>
</dbReference>
<protein>
    <recommendedName>
        <fullName evidence="4">NLE domain-containing protein</fullName>
    </recommendedName>
</protein>
<dbReference type="EMBL" id="CAUOFW020005591">
    <property type="protein sequence ID" value="CAK9170814.1"/>
    <property type="molecule type" value="Genomic_DNA"/>
</dbReference>
<dbReference type="Pfam" id="PF08154">
    <property type="entry name" value="NLE"/>
    <property type="match status" value="1"/>
</dbReference>
<keyword evidence="6" id="KW-1185">Reference proteome</keyword>
<proteinExistence type="predicted"/>
<dbReference type="AlphaFoldDB" id="A0ABC8TNN1"/>
<accession>A0ABC8TNN1</accession>
<comment type="subcellular location">
    <subcellularLocation>
        <location evidence="1">Nucleus</location>
    </subcellularLocation>
</comment>
<evidence type="ECO:0000256" key="2">
    <source>
        <dbReference type="ARBA" id="ARBA00022574"/>
    </source>
</evidence>
<comment type="caution">
    <text evidence="5">The sequence shown here is derived from an EMBL/GenBank/DDBJ whole genome shotgun (WGS) entry which is preliminary data.</text>
</comment>
<dbReference type="GO" id="GO:0005634">
    <property type="term" value="C:nucleus"/>
    <property type="evidence" value="ECO:0007669"/>
    <property type="project" value="UniProtKB-SubCell"/>
</dbReference>
<evidence type="ECO:0000313" key="6">
    <source>
        <dbReference type="Proteomes" id="UP001642360"/>
    </source>
</evidence>
<reference evidence="5 6" key="1">
    <citation type="submission" date="2024-02" db="EMBL/GenBank/DDBJ databases">
        <authorList>
            <person name="Vignale AGUSTIN F."/>
            <person name="Sosa J E."/>
            <person name="Modenutti C."/>
        </authorList>
    </citation>
    <scope>NUCLEOTIDE SEQUENCE [LARGE SCALE GENOMIC DNA]</scope>
</reference>
<sequence>MMIVAKAKQRRVQVRFVTKPKPPFKAPPTSIAIPSNLTRLGLSAVVNNLLKAGNDDWKTEPFDFVIDGELVQMSLEEFLLAKGISAIIFFIGT</sequence>
<evidence type="ECO:0000313" key="5">
    <source>
        <dbReference type="EMBL" id="CAK9170814.1"/>
    </source>
</evidence>
<evidence type="ECO:0000256" key="3">
    <source>
        <dbReference type="ARBA" id="ARBA00022737"/>
    </source>
</evidence>
<dbReference type="Proteomes" id="UP001642360">
    <property type="component" value="Unassembled WGS sequence"/>
</dbReference>
<feature type="domain" description="NLE" evidence="4">
    <location>
        <begin position="12"/>
        <end position="79"/>
    </location>
</feature>
<keyword evidence="2" id="KW-0853">WD repeat</keyword>
<keyword evidence="3" id="KW-0677">Repeat</keyword>
<gene>
    <name evidence="5" type="ORF">ILEXP_LOCUS40322</name>
</gene>
<evidence type="ECO:0000256" key="1">
    <source>
        <dbReference type="ARBA" id="ARBA00004123"/>
    </source>
</evidence>
<evidence type="ECO:0000259" key="4">
    <source>
        <dbReference type="Pfam" id="PF08154"/>
    </source>
</evidence>